<dbReference type="PANTHER" id="PTHR11124">
    <property type="entry name" value="VACUOLAR SORTING PROTEIN VPS29"/>
    <property type="match status" value="1"/>
</dbReference>
<protein>
    <recommendedName>
        <fullName evidence="2">Phosphoesterase</fullName>
        <ecNumber evidence="2">3.1.4.-</ecNumber>
    </recommendedName>
</protein>
<dbReference type="EC" id="3.1.4.-" evidence="2"/>
<dbReference type="KEGG" id="cmic:caldi_26280"/>
<name>A0AA35CNA5_9FIRM</name>
<dbReference type="GO" id="GO:0016787">
    <property type="term" value="F:hydrolase activity"/>
    <property type="evidence" value="ECO:0007669"/>
    <property type="project" value="UniProtKB-UniRule"/>
</dbReference>
<proteinExistence type="inferred from homology"/>
<keyword evidence="2" id="KW-0479">Metal-binding</keyword>
<dbReference type="Pfam" id="PF12850">
    <property type="entry name" value="Metallophos_2"/>
    <property type="match status" value="1"/>
</dbReference>
<dbReference type="CDD" id="cd00841">
    <property type="entry name" value="MPP_YfcE"/>
    <property type="match status" value="1"/>
</dbReference>
<dbReference type="InterPro" id="IPR041802">
    <property type="entry name" value="MPP_YfcE"/>
</dbReference>
<dbReference type="RefSeq" id="WP_264842180.1">
    <property type="nucleotide sequence ID" value="NZ_AP025628.1"/>
</dbReference>
<dbReference type="SUPFAM" id="SSF56300">
    <property type="entry name" value="Metallo-dependent phosphatases"/>
    <property type="match status" value="1"/>
</dbReference>
<evidence type="ECO:0000256" key="2">
    <source>
        <dbReference type="RuleBase" id="RU362039"/>
    </source>
</evidence>
<dbReference type="GO" id="GO:0046872">
    <property type="term" value="F:metal ion binding"/>
    <property type="evidence" value="ECO:0007669"/>
    <property type="project" value="UniProtKB-KW"/>
</dbReference>
<dbReference type="InterPro" id="IPR029052">
    <property type="entry name" value="Metallo-depent_PP-like"/>
</dbReference>
<organism evidence="4 5">
    <name type="scientific">Caldinitratiruptor microaerophilus</name>
    <dbReference type="NCBI Taxonomy" id="671077"/>
    <lineage>
        <taxon>Bacteria</taxon>
        <taxon>Bacillati</taxon>
        <taxon>Bacillota</taxon>
        <taxon>Clostridia</taxon>
        <taxon>Eubacteriales</taxon>
        <taxon>Symbiobacteriaceae</taxon>
        <taxon>Caldinitratiruptor</taxon>
    </lineage>
</organism>
<dbReference type="AlphaFoldDB" id="A0AA35CNA5"/>
<dbReference type="InterPro" id="IPR024654">
    <property type="entry name" value="Calcineurin-like_PHP_lpxH"/>
</dbReference>
<dbReference type="Gene3D" id="3.60.21.10">
    <property type="match status" value="1"/>
</dbReference>
<dbReference type="Proteomes" id="UP001163687">
    <property type="component" value="Chromosome"/>
</dbReference>
<keyword evidence="5" id="KW-1185">Reference proteome</keyword>
<evidence type="ECO:0000313" key="5">
    <source>
        <dbReference type="Proteomes" id="UP001163687"/>
    </source>
</evidence>
<evidence type="ECO:0000259" key="3">
    <source>
        <dbReference type="Pfam" id="PF12850"/>
    </source>
</evidence>
<gene>
    <name evidence="4" type="primary">ysnB</name>
    <name evidence="4" type="ORF">caldi_26280</name>
</gene>
<comment type="cofactor">
    <cofactor evidence="2">
        <name>a divalent metal cation</name>
        <dbReference type="ChEBI" id="CHEBI:60240"/>
    </cofactor>
</comment>
<evidence type="ECO:0000256" key="1">
    <source>
        <dbReference type="ARBA" id="ARBA00008950"/>
    </source>
</evidence>
<dbReference type="InterPro" id="IPR000979">
    <property type="entry name" value="Phosphodiesterase_MJ0936/Vps29"/>
</dbReference>
<evidence type="ECO:0000313" key="4">
    <source>
        <dbReference type="EMBL" id="BDG61538.1"/>
    </source>
</evidence>
<feature type="domain" description="Calcineurin-like phosphoesterase" evidence="3">
    <location>
        <begin position="1"/>
        <end position="149"/>
    </location>
</feature>
<accession>A0AA35CNA5</accession>
<dbReference type="EMBL" id="AP025628">
    <property type="protein sequence ID" value="BDG61538.1"/>
    <property type="molecule type" value="Genomic_DNA"/>
</dbReference>
<reference evidence="4" key="1">
    <citation type="submission" date="2022-03" db="EMBL/GenBank/DDBJ databases">
        <title>Complete genome sequence of Caldinitratiruptor microaerophilus.</title>
        <authorList>
            <person name="Mukaiyama R."/>
            <person name="Nishiyama T."/>
            <person name="Ueda K."/>
        </authorList>
    </citation>
    <scope>NUCLEOTIDE SEQUENCE</scope>
    <source>
        <strain evidence="4">JCM 16183</strain>
    </source>
</reference>
<sequence length="167" mass="17936">MRVAVLSDTHGRLGPVRLLRGRLGAVDFLLHAGDFHADARACAAIFGLPPDRVAAVVGNCDFPDQEPAEQVLELEGVRIVLVHGHRHDAKKGPLRVYLRARELGCRVAVFGHSHVPLLEEHEGVLLLNPGSPSFPRLPGKPGSCAVLELGPDGPAARHVWLDGSRSL</sequence>
<comment type="similarity">
    <text evidence="1 2">Belongs to the metallophosphoesterase superfamily. YfcE family.</text>
</comment>
<dbReference type="NCBIfam" id="TIGR00040">
    <property type="entry name" value="yfcE"/>
    <property type="match status" value="1"/>
</dbReference>